<evidence type="ECO:0000313" key="3">
    <source>
        <dbReference type="Proteomes" id="UP000294739"/>
    </source>
</evidence>
<dbReference type="Pfam" id="PF01547">
    <property type="entry name" value="SBP_bac_1"/>
    <property type="match status" value="1"/>
</dbReference>
<proteinExistence type="predicted"/>
<reference evidence="2 3" key="1">
    <citation type="submission" date="2019-03" db="EMBL/GenBank/DDBJ databases">
        <title>Draft genome sequences of novel Actinobacteria.</title>
        <authorList>
            <person name="Sahin N."/>
            <person name="Ay H."/>
            <person name="Saygin H."/>
        </authorList>
    </citation>
    <scope>NUCLEOTIDE SEQUENCE [LARGE SCALE GENOMIC DNA]</scope>
    <source>
        <strain evidence="2 3">5K138</strain>
    </source>
</reference>
<accession>A0A4R5DJH4</accession>
<organism evidence="2 3">
    <name type="scientific">Jiangella asiatica</name>
    <dbReference type="NCBI Taxonomy" id="2530372"/>
    <lineage>
        <taxon>Bacteria</taxon>
        <taxon>Bacillati</taxon>
        <taxon>Actinomycetota</taxon>
        <taxon>Actinomycetes</taxon>
        <taxon>Jiangellales</taxon>
        <taxon>Jiangellaceae</taxon>
        <taxon>Jiangella</taxon>
    </lineage>
</organism>
<dbReference type="EMBL" id="SMKZ01000003">
    <property type="protein sequence ID" value="TDE14266.1"/>
    <property type="molecule type" value="Genomic_DNA"/>
</dbReference>
<keyword evidence="1" id="KW-0732">Signal</keyword>
<evidence type="ECO:0000313" key="2">
    <source>
        <dbReference type="EMBL" id="TDE14266.1"/>
    </source>
</evidence>
<feature type="chain" id="PRO_5020923352" evidence="1">
    <location>
        <begin position="22"/>
        <end position="430"/>
    </location>
</feature>
<name>A0A4R5DJH4_9ACTN</name>
<sequence length="430" mass="44725">MKLRRSAPVALSLAAAGLVLAACGSGEATGDSDVLNVWFPGNLSQEIAWVNDELVPAFEAEHDVEVEVEFVDWADVSARLSTAFAGGTAPDVFGHGNAAAAGYAANDRVVVLDDYLADLPPEEVADLTFLDDGKVDGEQVIMPLRGFGFLLAYRADAFADAGLDPDDPPQTWADLRSTAETLTERDGDTITRSGVIMPADNPTSMSQAFTSFLFQAGGSLVDGDGTTATWNSPEGVEALEFLADLYNGDGAVAMGLGEATSGAGAQHPLATGRAAMALIDEATLKSIHEQAPEVAEQIRVAPPLRAAAAAAFGGAGNGLFISADSELQDQAWDFIEFLLRPENAKAYVQAVGGIPARSSLATDPELADTPYIGPFMEAVESFHGNPNLEAWTQVRDVLAAGVESALRGATPAEQALDDTAAEADALLAAD</sequence>
<dbReference type="InterPro" id="IPR050490">
    <property type="entry name" value="Bact_solute-bd_prot1"/>
</dbReference>
<dbReference type="InterPro" id="IPR006059">
    <property type="entry name" value="SBP"/>
</dbReference>
<gene>
    <name evidence="2" type="ORF">E1269_03680</name>
</gene>
<dbReference type="Gene3D" id="3.40.190.10">
    <property type="entry name" value="Periplasmic binding protein-like II"/>
    <property type="match status" value="2"/>
</dbReference>
<dbReference type="SUPFAM" id="SSF53850">
    <property type="entry name" value="Periplasmic binding protein-like II"/>
    <property type="match status" value="1"/>
</dbReference>
<comment type="caution">
    <text evidence="2">The sequence shown here is derived from an EMBL/GenBank/DDBJ whole genome shotgun (WGS) entry which is preliminary data.</text>
</comment>
<feature type="signal peptide" evidence="1">
    <location>
        <begin position="1"/>
        <end position="21"/>
    </location>
</feature>
<dbReference type="InParanoid" id="A0A4R5DJH4"/>
<dbReference type="AlphaFoldDB" id="A0A4R5DJH4"/>
<dbReference type="OrthoDB" id="9780991at2"/>
<dbReference type="PROSITE" id="PS51257">
    <property type="entry name" value="PROKAR_LIPOPROTEIN"/>
    <property type="match status" value="1"/>
</dbReference>
<protein>
    <submittedName>
        <fullName evidence="2">ABC transporter substrate-binding protein</fullName>
    </submittedName>
</protein>
<evidence type="ECO:0000256" key="1">
    <source>
        <dbReference type="SAM" id="SignalP"/>
    </source>
</evidence>
<dbReference type="Proteomes" id="UP000294739">
    <property type="component" value="Unassembled WGS sequence"/>
</dbReference>
<dbReference type="PANTHER" id="PTHR43649:SF12">
    <property type="entry name" value="DIACETYLCHITOBIOSE BINDING PROTEIN DASA"/>
    <property type="match status" value="1"/>
</dbReference>
<keyword evidence="3" id="KW-1185">Reference proteome</keyword>
<dbReference type="RefSeq" id="WP_131891360.1">
    <property type="nucleotide sequence ID" value="NZ_SMKZ01000003.1"/>
</dbReference>
<dbReference type="PANTHER" id="PTHR43649">
    <property type="entry name" value="ARABINOSE-BINDING PROTEIN-RELATED"/>
    <property type="match status" value="1"/>
</dbReference>
<dbReference type="CDD" id="cd14748">
    <property type="entry name" value="PBP2_UgpB"/>
    <property type="match status" value="1"/>
</dbReference>